<evidence type="ECO:0000313" key="7">
    <source>
        <dbReference type="Ensembl" id="ENSONIP00000044932.1"/>
    </source>
</evidence>
<reference evidence="8" key="1">
    <citation type="submission" date="2012-01" db="EMBL/GenBank/DDBJ databases">
        <title>The Genome Sequence of Oreochromis niloticus (Nile Tilapia).</title>
        <authorList>
            <consortium name="Broad Institute Genome Assembly Team"/>
            <consortium name="Broad Institute Sequencing Platform"/>
            <person name="Di Palma F."/>
            <person name="Johnson J."/>
            <person name="Lander E.S."/>
            <person name="Lindblad-Toh K."/>
        </authorList>
    </citation>
    <scope>NUCLEOTIDE SEQUENCE [LARGE SCALE GENOMIC DNA]</scope>
</reference>
<protein>
    <recommendedName>
        <fullName evidence="6">Chemokine interleukin-8-like domain-containing protein</fullName>
    </recommendedName>
</protein>
<dbReference type="Proteomes" id="UP000005207">
    <property type="component" value="Linkage group LG6"/>
</dbReference>
<proteinExistence type="inferred from homology"/>
<dbReference type="InterPro" id="IPR036048">
    <property type="entry name" value="Interleukin_8-like_sf"/>
</dbReference>
<keyword evidence="5" id="KW-0732">Signal</keyword>
<evidence type="ECO:0000256" key="5">
    <source>
        <dbReference type="SAM" id="SignalP"/>
    </source>
</evidence>
<feature type="chain" id="PRO_5036460575" description="Chemokine interleukin-8-like domain-containing protein" evidence="5">
    <location>
        <begin position="26"/>
        <end position="92"/>
    </location>
</feature>
<organism evidence="7 8">
    <name type="scientific">Oreochromis niloticus</name>
    <name type="common">Nile tilapia</name>
    <name type="synonym">Tilapia nilotica</name>
    <dbReference type="NCBI Taxonomy" id="8128"/>
    <lineage>
        <taxon>Eukaryota</taxon>
        <taxon>Metazoa</taxon>
        <taxon>Chordata</taxon>
        <taxon>Craniata</taxon>
        <taxon>Vertebrata</taxon>
        <taxon>Euteleostomi</taxon>
        <taxon>Actinopterygii</taxon>
        <taxon>Neopterygii</taxon>
        <taxon>Teleostei</taxon>
        <taxon>Neoteleostei</taxon>
        <taxon>Acanthomorphata</taxon>
        <taxon>Ovalentaria</taxon>
        <taxon>Cichlomorphae</taxon>
        <taxon>Cichliformes</taxon>
        <taxon>Cichlidae</taxon>
        <taxon>African cichlids</taxon>
        <taxon>Pseudocrenilabrinae</taxon>
        <taxon>Oreochromini</taxon>
        <taxon>Oreochromis</taxon>
    </lineage>
</organism>
<evidence type="ECO:0000256" key="3">
    <source>
        <dbReference type="ARBA" id="ARBA00022514"/>
    </source>
</evidence>
<evidence type="ECO:0000313" key="8">
    <source>
        <dbReference type="Proteomes" id="UP000005207"/>
    </source>
</evidence>
<keyword evidence="4" id="KW-0964">Secreted</keyword>
<dbReference type="GO" id="GO:0005615">
    <property type="term" value="C:extracellular space"/>
    <property type="evidence" value="ECO:0007669"/>
    <property type="project" value="UniProtKB-KW"/>
</dbReference>
<dbReference type="AlphaFoldDB" id="A0A669CEE0"/>
<keyword evidence="3" id="KW-0202">Cytokine</keyword>
<dbReference type="InterPro" id="IPR033899">
    <property type="entry name" value="CXC_Chemokine_domain"/>
</dbReference>
<dbReference type="GO" id="GO:0006952">
    <property type="term" value="P:defense response"/>
    <property type="evidence" value="ECO:0007669"/>
    <property type="project" value="InterPro"/>
</dbReference>
<feature type="signal peptide" evidence="5">
    <location>
        <begin position="1"/>
        <end position="25"/>
    </location>
</feature>
<dbReference type="SUPFAM" id="SSF54117">
    <property type="entry name" value="Interleukin 8-like chemokines"/>
    <property type="match status" value="1"/>
</dbReference>
<evidence type="ECO:0000256" key="4">
    <source>
        <dbReference type="ARBA" id="ARBA00022525"/>
    </source>
</evidence>
<dbReference type="PANTHER" id="PTHR12015:SF210">
    <property type="entry name" value="C-X-C MOTIF CHEMOKINE 9"/>
    <property type="match status" value="1"/>
</dbReference>
<dbReference type="GeneTree" id="ENSGT00940000175443"/>
<gene>
    <name evidence="7" type="primary">LOC100698610</name>
</gene>
<evidence type="ECO:0000256" key="2">
    <source>
        <dbReference type="ARBA" id="ARBA00010665"/>
    </source>
</evidence>
<name>A0A669CEE0_ORENI</name>
<dbReference type="SMART" id="SM00199">
    <property type="entry name" value="SCY"/>
    <property type="match status" value="1"/>
</dbReference>
<accession>A0A669CEE0</accession>
<evidence type="ECO:0000256" key="1">
    <source>
        <dbReference type="ARBA" id="ARBA00004613"/>
    </source>
</evidence>
<dbReference type="Pfam" id="PF00048">
    <property type="entry name" value="IL8"/>
    <property type="match status" value="1"/>
</dbReference>
<evidence type="ECO:0000259" key="6">
    <source>
        <dbReference type="SMART" id="SM00199"/>
    </source>
</evidence>
<dbReference type="InterPro" id="IPR039809">
    <property type="entry name" value="Chemokine_b/g/d"/>
</dbReference>
<sequence>FTVAEEMSTIIVALLVFLTIHGASGISPRCQCLFKEKRPIGRFISTVEIYPANSYCKSTEIIATLKKEGQKICLDPNAPWVKQKCIIFSESR</sequence>
<dbReference type="GO" id="GO:0008009">
    <property type="term" value="F:chemokine activity"/>
    <property type="evidence" value="ECO:0007669"/>
    <property type="project" value="InterPro"/>
</dbReference>
<reference evidence="7" key="2">
    <citation type="submission" date="2025-08" db="UniProtKB">
        <authorList>
            <consortium name="Ensembl"/>
        </authorList>
    </citation>
    <scope>IDENTIFICATION</scope>
</reference>
<feature type="domain" description="Chemokine interleukin-8-like" evidence="6">
    <location>
        <begin position="27"/>
        <end position="85"/>
    </location>
</feature>
<comment type="subcellular location">
    <subcellularLocation>
        <location evidence="1">Secreted</location>
    </subcellularLocation>
</comment>
<reference evidence="7" key="3">
    <citation type="submission" date="2025-09" db="UniProtKB">
        <authorList>
            <consortium name="Ensembl"/>
        </authorList>
    </citation>
    <scope>IDENTIFICATION</scope>
</reference>
<dbReference type="CDD" id="cd00273">
    <property type="entry name" value="Chemokine_CXC"/>
    <property type="match status" value="1"/>
</dbReference>
<dbReference type="Gene3D" id="2.40.50.40">
    <property type="match status" value="1"/>
</dbReference>
<dbReference type="InterPro" id="IPR001089">
    <property type="entry name" value="Chemokine_CXC"/>
</dbReference>
<keyword evidence="8" id="KW-1185">Reference proteome</keyword>
<dbReference type="InterPro" id="IPR001811">
    <property type="entry name" value="Chemokine_IL8-like_dom"/>
</dbReference>
<comment type="similarity">
    <text evidence="2">Belongs to the intercrine alpha (chemokine CxC) family.</text>
</comment>
<dbReference type="PRINTS" id="PR00436">
    <property type="entry name" value="INTERLEUKIN8"/>
</dbReference>
<dbReference type="GO" id="GO:0006955">
    <property type="term" value="P:immune response"/>
    <property type="evidence" value="ECO:0007669"/>
    <property type="project" value="InterPro"/>
</dbReference>
<dbReference type="PANTHER" id="PTHR12015">
    <property type="entry name" value="SMALL INDUCIBLE CYTOKINE A"/>
    <property type="match status" value="1"/>
</dbReference>
<dbReference type="PRINTS" id="PR00437">
    <property type="entry name" value="SMALLCYTKCXC"/>
</dbReference>
<dbReference type="Ensembl" id="ENSONIT00000068191.1">
    <property type="protein sequence ID" value="ENSONIP00000044932.1"/>
    <property type="gene ID" value="ENSONIG00000040454.1"/>
</dbReference>